<accession>A0A655CT62</accession>
<reference evidence="1 2" key="1">
    <citation type="submission" date="2015-03" db="EMBL/GenBank/DDBJ databases">
        <authorList>
            <consortium name="Pathogen Informatics"/>
        </authorList>
    </citation>
    <scope>NUCLEOTIDE SEQUENCE [LARGE SCALE GENOMIC DNA]</scope>
    <source>
        <strain evidence="1 2">3476</strain>
    </source>
</reference>
<dbReference type="AlphaFoldDB" id="A0A655CT62"/>
<evidence type="ECO:0000313" key="2">
    <source>
        <dbReference type="Proteomes" id="UP000039541"/>
    </source>
</evidence>
<dbReference type="Proteomes" id="UP000039541">
    <property type="component" value="Unassembled WGS sequence"/>
</dbReference>
<evidence type="ECO:0000313" key="1">
    <source>
        <dbReference type="EMBL" id="CNU29906.1"/>
    </source>
</evidence>
<sequence length="244" mass="28214">MNGQRDVFRVTAHFDRQTDFTQQLAAVGADNRPADHTVRFFVENQFGHTVCAVRSDSTARSSPRESGGFVADAFFFRFFLSQANPCHFWLGVRDRRDHLRIEVVFLTGDNFSGNVTFVNAFVRQHRLTDDIADSEDVRHVGAQLFVHADKATVVNFHASFARVEVFTVRHTTNRHQNRIITLRFSRGFFAFHRNVDTVFFRFNGSHFGFQHQVEFLADALGEDFNDVFISRRDNLVEHFNHVNL</sequence>
<name>A0A655CT62_SALET</name>
<dbReference type="EMBL" id="CQPC01000029">
    <property type="protein sequence ID" value="CNU29906.1"/>
    <property type="molecule type" value="Genomic_DNA"/>
</dbReference>
<protein>
    <submittedName>
        <fullName evidence="1">Uncharacterized protein</fullName>
    </submittedName>
</protein>
<organism evidence="1 2">
    <name type="scientific">Salmonella enterica subsp. enterica serovar Bovismorbificans</name>
    <dbReference type="NCBI Taxonomy" id="58097"/>
    <lineage>
        <taxon>Bacteria</taxon>
        <taxon>Pseudomonadati</taxon>
        <taxon>Pseudomonadota</taxon>
        <taxon>Gammaproteobacteria</taxon>
        <taxon>Enterobacterales</taxon>
        <taxon>Enterobacteriaceae</taxon>
        <taxon>Salmonella</taxon>
    </lineage>
</organism>
<proteinExistence type="predicted"/>
<gene>
    <name evidence="1" type="ORF">ERS008202_02409</name>
</gene>